<name>A0A9Q0RWV2_9DIPT</name>
<dbReference type="Gene3D" id="3.30.900.10">
    <property type="entry name" value="HORMA domain"/>
    <property type="match status" value="1"/>
</dbReference>
<keyword evidence="4" id="KW-1185">Reference proteome</keyword>
<accession>A0A9Q0RWV2</accession>
<dbReference type="OrthoDB" id="21254at2759"/>
<dbReference type="InterPro" id="IPR003511">
    <property type="entry name" value="HORMA_dom"/>
</dbReference>
<dbReference type="InterPro" id="IPR036570">
    <property type="entry name" value="HORMA_dom_sf"/>
</dbReference>
<dbReference type="Pfam" id="PF02301">
    <property type="entry name" value="HORMA"/>
    <property type="match status" value="1"/>
</dbReference>
<evidence type="ECO:0000259" key="2">
    <source>
        <dbReference type="PROSITE" id="PS50815"/>
    </source>
</evidence>
<dbReference type="PANTHER" id="PTHR11842">
    <property type="entry name" value="MITOTIC SPINDLE ASSEMBLY CHECKPOINT PROTEIN MAD2"/>
    <property type="match status" value="1"/>
</dbReference>
<proteinExistence type="predicted"/>
<keyword evidence="1" id="KW-0472">Membrane</keyword>
<dbReference type="EMBL" id="WJQU01000004">
    <property type="protein sequence ID" value="KAJ6635411.1"/>
    <property type="molecule type" value="Genomic_DNA"/>
</dbReference>
<dbReference type="GO" id="GO:0016035">
    <property type="term" value="C:zeta DNA polymerase complex"/>
    <property type="evidence" value="ECO:0007669"/>
    <property type="project" value="TreeGrafter"/>
</dbReference>
<feature type="domain" description="HORMA" evidence="2">
    <location>
        <begin position="10"/>
        <end position="204"/>
    </location>
</feature>
<gene>
    <name evidence="3" type="primary">PolZ2</name>
    <name evidence="3" type="ORF">Bhyg_13996</name>
</gene>
<organism evidence="3 4">
    <name type="scientific">Pseudolycoriella hygida</name>
    <dbReference type="NCBI Taxonomy" id="35572"/>
    <lineage>
        <taxon>Eukaryota</taxon>
        <taxon>Metazoa</taxon>
        <taxon>Ecdysozoa</taxon>
        <taxon>Arthropoda</taxon>
        <taxon>Hexapoda</taxon>
        <taxon>Insecta</taxon>
        <taxon>Pterygota</taxon>
        <taxon>Neoptera</taxon>
        <taxon>Endopterygota</taxon>
        <taxon>Diptera</taxon>
        <taxon>Nematocera</taxon>
        <taxon>Sciaroidea</taxon>
        <taxon>Sciaridae</taxon>
        <taxon>Pseudolycoriella</taxon>
    </lineage>
</organism>
<dbReference type="Proteomes" id="UP001151699">
    <property type="component" value="Chromosome C"/>
</dbReference>
<sequence>MSQPELDWTVPKDDFMLEMLEVVINTIIYIRNVYPESIFKRQKMYNTTCYMCIYPPLKDYIQNVLITATALKRQNELQKIDLIFEKDETTLLEIFSFGFESAPGSKALFDDQSNDQYLIETEETIRGILLSLDEKCKNLKKLPESGVNFKIFLHTTQQALVKLTSDPKVQDFPWTQGKDVTVESNTILPMVQVAGFQLNAEEFT</sequence>
<evidence type="ECO:0000313" key="4">
    <source>
        <dbReference type="Proteomes" id="UP001151699"/>
    </source>
</evidence>
<keyword evidence="1" id="KW-0812">Transmembrane</keyword>
<feature type="transmembrane region" description="Helical" evidence="1">
    <location>
        <begin position="15"/>
        <end position="34"/>
    </location>
</feature>
<dbReference type="AlphaFoldDB" id="A0A9Q0RWV2"/>
<dbReference type="SUPFAM" id="SSF56019">
    <property type="entry name" value="The spindle assembly checkpoint protein mad2"/>
    <property type="match status" value="1"/>
</dbReference>
<protein>
    <submittedName>
        <fullName evidence="3">DNA polymerase zeta subunit 2</fullName>
    </submittedName>
</protein>
<dbReference type="InterPro" id="IPR045091">
    <property type="entry name" value="Mad2-like"/>
</dbReference>
<dbReference type="PROSITE" id="PS50815">
    <property type="entry name" value="HORMA"/>
    <property type="match status" value="1"/>
</dbReference>
<dbReference type="PANTHER" id="PTHR11842:SF10">
    <property type="entry name" value="MITOTIC SPINDLE ASSEMBLY CHECKPOINT PROTEIN MAD2B"/>
    <property type="match status" value="1"/>
</dbReference>
<evidence type="ECO:0000256" key="1">
    <source>
        <dbReference type="SAM" id="Phobius"/>
    </source>
</evidence>
<evidence type="ECO:0000313" key="3">
    <source>
        <dbReference type="EMBL" id="KAJ6635411.1"/>
    </source>
</evidence>
<keyword evidence="1" id="KW-1133">Transmembrane helix</keyword>
<reference evidence="3" key="1">
    <citation type="submission" date="2022-07" db="EMBL/GenBank/DDBJ databases">
        <authorList>
            <person name="Trinca V."/>
            <person name="Uliana J.V.C."/>
            <person name="Torres T.T."/>
            <person name="Ward R.J."/>
            <person name="Monesi N."/>
        </authorList>
    </citation>
    <scope>NUCLEOTIDE SEQUENCE</scope>
    <source>
        <strain evidence="3">HSMRA1968</strain>
        <tissue evidence="3">Whole embryos</tissue>
    </source>
</reference>
<comment type="caution">
    <text evidence="3">The sequence shown here is derived from an EMBL/GenBank/DDBJ whole genome shotgun (WGS) entry which is preliminary data.</text>
</comment>